<dbReference type="PROSITE" id="PS50011">
    <property type="entry name" value="PROTEIN_KINASE_DOM"/>
    <property type="match status" value="1"/>
</dbReference>
<feature type="domain" description="Protein kinase" evidence="11">
    <location>
        <begin position="4"/>
        <end position="262"/>
    </location>
</feature>
<evidence type="ECO:0000256" key="3">
    <source>
        <dbReference type="ARBA" id="ARBA00022527"/>
    </source>
</evidence>
<dbReference type="Proteomes" id="UP000504632">
    <property type="component" value="Chromosome 2"/>
</dbReference>
<dbReference type="CDD" id="cd08215">
    <property type="entry name" value="STKc_Nek"/>
    <property type="match status" value="1"/>
</dbReference>
<evidence type="ECO:0000256" key="1">
    <source>
        <dbReference type="ARBA" id="ARBA00010886"/>
    </source>
</evidence>
<dbReference type="InterPro" id="IPR051131">
    <property type="entry name" value="NEK_Ser/Thr_kinase_NIMA"/>
</dbReference>
<comment type="catalytic activity">
    <reaction evidence="8">
        <text>L-threonyl-[protein] + ATP = O-phospho-L-threonyl-[protein] + ADP + H(+)</text>
        <dbReference type="Rhea" id="RHEA:46608"/>
        <dbReference type="Rhea" id="RHEA-COMP:11060"/>
        <dbReference type="Rhea" id="RHEA-COMP:11605"/>
        <dbReference type="ChEBI" id="CHEBI:15378"/>
        <dbReference type="ChEBI" id="CHEBI:30013"/>
        <dbReference type="ChEBI" id="CHEBI:30616"/>
        <dbReference type="ChEBI" id="CHEBI:61977"/>
        <dbReference type="ChEBI" id="CHEBI:456216"/>
        <dbReference type="EC" id="2.7.11.1"/>
    </reaction>
</comment>
<dbReference type="SMART" id="SM00220">
    <property type="entry name" value="S_TKc"/>
    <property type="match status" value="1"/>
</dbReference>
<organism evidence="12 13">
    <name type="scientific">Chanos chanos</name>
    <name type="common">Milkfish</name>
    <name type="synonym">Mugil chanos</name>
    <dbReference type="NCBI Taxonomy" id="29144"/>
    <lineage>
        <taxon>Eukaryota</taxon>
        <taxon>Metazoa</taxon>
        <taxon>Chordata</taxon>
        <taxon>Craniata</taxon>
        <taxon>Vertebrata</taxon>
        <taxon>Euteleostomi</taxon>
        <taxon>Actinopterygii</taxon>
        <taxon>Neopterygii</taxon>
        <taxon>Teleostei</taxon>
        <taxon>Ostariophysi</taxon>
        <taxon>Gonorynchiformes</taxon>
        <taxon>Chanidae</taxon>
        <taxon>Chanos</taxon>
    </lineage>
</organism>
<reference evidence="13" key="1">
    <citation type="submission" date="2025-08" db="UniProtKB">
        <authorList>
            <consortium name="RefSeq"/>
        </authorList>
    </citation>
    <scope>IDENTIFICATION</scope>
</reference>
<evidence type="ECO:0000256" key="4">
    <source>
        <dbReference type="ARBA" id="ARBA00022679"/>
    </source>
</evidence>
<dbReference type="InterPro" id="IPR000719">
    <property type="entry name" value="Prot_kinase_dom"/>
</dbReference>
<keyword evidence="12" id="KW-1185">Reference proteome</keyword>
<dbReference type="GO" id="GO:0004674">
    <property type="term" value="F:protein serine/threonine kinase activity"/>
    <property type="evidence" value="ECO:0007669"/>
    <property type="project" value="UniProtKB-KW"/>
</dbReference>
<keyword evidence="5" id="KW-0547">Nucleotide-binding</keyword>
<dbReference type="PANTHER" id="PTHR44899:SF3">
    <property type="entry name" value="SERINE_THREONINE-PROTEIN KINASE NEK1"/>
    <property type="match status" value="1"/>
</dbReference>
<evidence type="ECO:0000256" key="8">
    <source>
        <dbReference type="ARBA" id="ARBA00047899"/>
    </source>
</evidence>
<feature type="compositionally biased region" description="Acidic residues" evidence="10">
    <location>
        <begin position="311"/>
        <end position="337"/>
    </location>
</feature>
<feature type="region of interest" description="Disordered" evidence="10">
    <location>
        <begin position="299"/>
        <end position="376"/>
    </location>
</feature>
<evidence type="ECO:0000256" key="7">
    <source>
        <dbReference type="ARBA" id="ARBA00022840"/>
    </source>
</evidence>
<sequence length="548" mass="61986">MEKYEKILTLGRGGAGIVSLMKHVESKKLYAVKKIQVDSSRKTKTKEAVLQEANILRNLTHPHIVAWKDTIFDPNNERIFIVMDYCDGGTLEDRIKEREKGDHFAEHVVMGWFVQVLMAVSYLHSVKILHRDIKTSNVFLTRRGTLKLGDFGISKIMNHTLDVASTCVGTPSYLSPELCQDLPYSTKSDIWALGCLLFEMCALKPAFDAKNLLSLFYKIIKGEYSQVPDKYSGNLHTLIKRMLSRIPDKRPSANNILNMAYVQGHLGEFIRRQESELAKVHDLSTPVSGEECVIDLMPSVEREDSAAQSLTEDEDELLNEEQEVSVDTDSNYSEDFEHESFSSNEDISGEEGSSSLSSMDMPVESHFAPADEGSADYPDDFEEVDEEELAEVVSSARGAMELLCEDVSSGEQLQLSDDGGVPVSMKRLRDKYIENVGPVFYEEISGHFLNGLTPEDLQPRFEHVIGPDHLETCYLIFNIDQETVYHMEKRIKRLYEIPGGKLEVLEDNAKDLMLLNYSTVLNPDTAYRSEVDKTARLKLPRRAHHTQE</sequence>
<evidence type="ECO:0000256" key="5">
    <source>
        <dbReference type="ARBA" id="ARBA00022741"/>
    </source>
</evidence>
<keyword evidence="6 13" id="KW-0418">Kinase</keyword>
<keyword evidence="7" id="KW-0067">ATP-binding</keyword>
<keyword evidence="4" id="KW-0808">Transferase</keyword>
<dbReference type="InterPro" id="IPR011009">
    <property type="entry name" value="Kinase-like_dom_sf"/>
</dbReference>
<gene>
    <name evidence="13" type="primary">nek12</name>
</gene>
<dbReference type="GO" id="GO:0005524">
    <property type="term" value="F:ATP binding"/>
    <property type="evidence" value="ECO:0007669"/>
    <property type="project" value="UniProtKB-KW"/>
</dbReference>
<keyword evidence="3" id="KW-0723">Serine/threonine-protein kinase</keyword>
<proteinExistence type="inferred from homology"/>
<protein>
    <recommendedName>
        <fullName evidence="2">non-specific serine/threonine protein kinase</fullName>
        <ecNumber evidence="2">2.7.11.1</ecNumber>
    </recommendedName>
</protein>
<dbReference type="Pfam" id="PF00069">
    <property type="entry name" value="Pkinase"/>
    <property type="match status" value="1"/>
</dbReference>
<dbReference type="InterPro" id="IPR008271">
    <property type="entry name" value="Ser/Thr_kinase_AS"/>
</dbReference>
<evidence type="ECO:0000313" key="12">
    <source>
        <dbReference type="Proteomes" id="UP000504632"/>
    </source>
</evidence>
<dbReference type="FunCoup" id="A0A6J2UMX9">
    <property type="interactions" value="1"/>
</dbReference>
<dbReference type="RefSeq" id="XP_030621444.1">
    <property type="nucleotide sequence ID" value="XM_030765584.1"/>
</dbReference>
<evidence type="ECO:0000256" key="2">
    <source>
        <dbReference type="ARBA" id="ARBA00012513"/>
    </source>
</evidence>
<dbReference type="SUPFAM" id="SSF56112">
    <property type="entry name" value="Protein kinase-like (PK-like)"/>
    <property type="match status" value="1"/>
</dbReference>
<dbReference type="CTD" id="548344"/>
<accession>A0A6J2UMX9</accession>
<evidence type="ECO:0000259" key="11">
    <source>
        <dbReference type="PROSITE" id="PS50011"/>
    </source>
</evidence>
<dbReference type="InParanoid" id="A0A6J2UMX9"/>
<evidence type="ECO:0000313" key="13">
    <source>
        <dbReference type="RefSeq" id="XP_030621444.1"/>
    </source>
</evidence>
<dbReference type="Gene3D" id="1.10.510.10">
    <property type="entry name" value="Transferase(Phosphotransferase) domain 1"/>
    <property type="match status" value="1"/>
</dbReference>
<dbReference type="GeneID" id="115805103"/>
<dbReference type="PANTHER" id="PTHR44899">
    <property type="entry name" value="CAMK FAMILY PROTEIN KINASE"/>
    <property type="match status" value="1"/>
</dbReference>
<evidence type="ECO:0000256" key="10">
    <source>
        <dbReference type="SAM" id="MobiDB-lite"/>
    </source>
</evidence>
<name>A0A6J2UMX9_CHACN</name>
<evidence type="ECO:0000256" key="9">
    <source>
        <dbReference type="ARBA" id="ARBA00048679"/>
    </source>
</evidence>
<dbReference type="AlphaFoldDB" id="A0A6J2UMX9"/>
<dbReference type="PROSITE" id="PS00108">
    <property type="entry name" value="PROTEIN_KINASE_ST"/>
    <property type="match status" value="1"/>
</dbReference>
<comment type="catalytic activity">
    <reaction evidence="9">
        <text>L-seryl-[protein] + ATP = O-phospho-L-seryl-[protein] + ADP + H(+)</text>
        <dbReference type="Rhea" id="RHEA:17989"/>
        <dbReference type="Rhea" id="RHEA-COMP:9863"/>
        <dbReference type="Rhea" id="RHEA-COMP:11604"/>
        <dbReference type="ChEBI" id="CHEBI:15378"/>
        <dbReference type="ChEBI" id="CHEBI:29999"/>
        <dbReference type="ChEBI" id="CHEBI:30616"/>
        <dbReference type="ChEBI" id="CHEBI:83421"/>
        <dbReference type="ChEBI" id="CHEBI:456216"/>
        <dbReference type="EC" id="2.7.11.1"/>
    </reaction>
</comment>
<dbReference type="EC" id="2.7.11.1" evidence="2"/>
<dbReference type="OrthoDB" id="248923at2759"/>
<comment type="similarity">
    <text evidence="1">Belongs to the protein kinase superfamily. NEK Ser/Thr protein kinase family. NIMA subfamily.</text>
</comment>
<dbReference type="FunFam" id="1.10.510.10:FF:001332">
    <property type="entry name" value="Serine/threonine-protein kinase Nek1"/>
    <property type="match status" value="1"/>
</dbReference>
<feature type="compositionally biased region" description="Low complexity" evidence="10">
    <location>
        <begin position="342"/>
        <end position="365"/>
    </location>
</feature>
<evidence type="ECO:0000256" key="6">
    <source>
        <dbReference type="ARBA" id="ARBA00022777"/>
    </source>
</evidence>